<protein>
    <recommendedName>
        <fullName evidence="4">F-box domain-containing protein</fullName>
    </recommendedName>
</protein>
<dbReference type="EMBL" id="HF936418">
    <property type="protein sequence ID" value="CCX16498.1"/>
    <property type="molecule type" value="Genomic_DNA"/>
</dbReference>
<gene>
    <name evidence="2" type="ORF">PCON_03141</name>
</gene>
<proteinExistence type="predicted"/>
<dbReference type="OrthoDB" id="10644586at2759"/>
<evidence type="ECO:0008006" key="4">
    <source>
        <dbReference type="Google" id="ProtNLM"/>
    </source>
</evidence>
<accession>U4LAP7</accession>
<sequence length="490" mass="56103">MSLDAMPCELLLMIIQSLSDEAIRNHTHPYDIYAFRLVCKRFSKLAYSYLFRQFGLWPSSCRDIRPVQQFMRILNEEPTLAVYTESVAVVWPHTPQVQCLDPSIIGIGDSSGSGGGRGSGSGSVSMNGPLPARLDIRTSSEIALDTSIWEASLSLLPQPYPRLTTQLNGAYVPISTPLYNSLALTLLLPKFTNLKSLCIKPHPAILDPDLLFTATEYMVLNTRFPQLEYLEWDEGAKIEFCFHILLTAPKLRVFKGDFWRGSSELHEIASDLEPWETAYWTGLKSNVEEIHLTNSWMPAEYIPWLLSRTPRLTTFTYNYTHRSIPWDIASLNQGLRIVTNTLENLTILPDYENITPAFTGTHVLCPFVDFPRLKALATDLCWMIHPNYLFERQLDKILPRGLNYLELQNVFPSSSPEMLLRRVTRYVESLDLEQELLVRLWDTNQVGIAGIMYGDEQLLEYMQRLRRVVERREGRVRVERLPGGGTYFLS</sequence>
<keyword evidence="3" id="KW-1185">Reference proteome</keyword>
<organism evidence="2 3">
    <name type="scientific">Pyronema omphalodes (strain CBS 100304)</name>
    <name type="common">Pyronema confluens</name>
    <dbReference type="NCBI Taxonomy" id="1076935"/>
    <lineage>
        <taxon>Eukaryota</taxon>
        <taxon>Fungi</taxon>
        <taxon>Dikarya</taxon>
        <taxon>Ascomycota</taxon>
        <taxon>Pezizomycotina</taxon>
        <taxon>Pezizomycetes</taxon>
        <taxon>Pezizales</taxon>
        <taxon>Pyronemataceae</taxon>
        <taxon>Pyronema</taxon>
    </lineage>
</organism>
<evidence type="ECO:0000313" key="3">
    <source>
        <dbReference type="Proteomes" id="UP000018144"/>
    </source>
</evidence>
<dbReference type="Proteomes" id="UP000018144">
    <property type="component" value="Unassembled WGS sequence"/>
</dbReference>
<name>U4LAP7_PYROM</name>
<evidence type="ECO:0000313" key="2">
    <source>
        <dbReference type="EMBL" id="CCX16498.1"/>
    </source>
</evidence>
<feature type="compositionally biased region" description="Gly residues" evidence="1">
    <location>
        <begin position="111"/>
        <end position="121"/>
    </location>
</feature>
<feature type="region of interest" description="Disordered" evidence="1">
    <location>
        <begin position="111"/>
        <end position="131"/>
    </location>
</feature>
<reference evidence="2 3" key="1">
    <citation type="journal article" date="2013" name="PLoS Genet.">
        <title>The genome and development-dependent transcriptomes of Pyronema confluens: a window into fungal evolution.</title>
        <authorList>
            <person name="Traeger S."/>
            <person name="Altegoer F."/>
            <person name="Freitag M."/>
            <person name="Gabaldon T."/>
            <person name="Kempken F."/>
            <person name="Kumar A."/>
            <person name="Marcet-Houben M."/>
            <person name="Poggeler S."/>
            <person name="Stajich J.E."/>
            <person name="Nowrousian M."/>
        </authorList>
    </citation>
    <scope>NUCLEOTIDE SEQUENCE [LARGE SCALE GENOMIC DNA]</scope>
    <source>
        <strain evidence="3">CBS 100304</strain>
        <tissue evidence="2">Vegetative mycelium</tissue>
    </source>
</reference>
<dbReference type="AlphaFoldDB" id="U4LAP7"/>
<evidence type="ECO:0000256" key="1">
    <source>
        <dbReference type="SAM" id="MobiDB-lite"/>
    </source>
</evidence>